<feature type="region of interest" description="Disordered" evidence="2">
    <location>
        <begin position="42"/>
        <end position="116"/>
    </location>
</feature>
<keyword evidence="4" id="KW-1185">Reference proteome</keyword>
<evidence type="ECO:0000313" key="4">
    <source>
        <dbReference type="Proteomes" id="UP000008068"/>
    </source>
</evidence>
<dbReference type="InParanoid" id="G0MCP3"/>
<name>G0MCP3_CAEBE</name>
<protein>
    <submittedName>
        <fullName evidence="3">Uncharacterized protein</fullName>
    </submittedName>
</protein>
<evidence type="ECO:0000256" key="1">
    <source>
        <dbReference type="SAM" id="Coils"/>
    </source>
</evidence>
<dbReference type="AlphaFoldDB" id="G0MCP3"/>
<reference evidence="4" key="1">
    <citation type="submission" date="2011-07" db="EMBL/GenBank/DDBJ databases">
        <authorList>
            <consortium name="Caenorhabditis brenneri Sequencing and Analysis Consortium"/>
            <person name="Wilson R.K."/>
        </authorList>
    </citation>
    <scope>NUCLEOTIDE SEQUENCE [LARGE SCALE GENOMIC DNA]</scope>
    <source>
        <strain evidence="4">PB2801</strain>
    </source>
</reference>
<feature type="compositionally biased region" description="Basic residues" evidence="2">
    <location>
        <begin position="95"/>
        <end position="104"/>
    </location>
</feature>
<organism evidence="4">
    <name type="scientific">Caenorhabditis brenneri</name>
    <name type="common">Nematode worm</name>
    <dbReference type="NCBI Taxonomy" id="135651"/>
    <lineage>
        <taxon>Eukaryota</taxon>
        <taxon>Metazoa</taxon>
        <taxon>Ecdysozoa</taxon>
        <taxon>Nematoda</taxon>
        <taxon>Chromadorea</taxon>
        <taxon>Rhabditida</taxon>
        <taxon>Rhabditina</taxon>
        <taxon>Rhabditomorpha</taxon>
        <taxon>Rhabditoidea</taxon>
        <taxon>Rhabditidae</taxon>
        <taxon>Peloderinae</taxon>
        <taxon>Caenorhabditis</taxon>
    </lineage>
</organism>
<evidence type="ECO:0000256" key="2">
    <source>
        <dbReference type="SAM" id="MobiDB-lite"/>
    </source>
</evidence>
<dbReference type="EMBL" id="GL379790">
    <property type="protein sequence ID" value="EGT49460.1"/>
    <property type="molecule type" value="Genomic_DNA"/>
</dbReference>
<gene>
    <name evidence="3" type="ORF">CAEBREN_14386</name>
</gene>
<feature type="coiled-coil region" evidence="1">
    <location>
        <begin position="401"/>
        <end position="460"/>
    </location>
</feature>
<proteinExistence type="predicted"/>
<sequence>MNISDTPGFNKDHYKTVWIPVTGPAPVHQQDVPKFLPLQKLPVNLGSQNPQLQSKQPMNFPPQLQPDPQKDREPSPEVEILKVVSAVPEPSSRPKLTRKPRHPRITSPPSRLPEVCPKSLDAPVSALDLHQLPPQNFEQQLQQHFYCATQSFQNSQNQKMHLTRFPQNPSEAPHLLQNLQLELLSLPTIFLFPPKSLEQLFLLIHTNLRLKNTCIENTLQLIDCKRRATIHVENHFKLHMSKIGVMRKLMEKNQGVEEWVFIEYYLDYHRIKLGTSPDMDLSLFERFMVEKIAGYIFGGGGGKKQRQQEFLMGADGLLKAGQPGESSQNQVENGRRIDQGEVVLELDKLTRLKEQENIKKWKEYFYKIEVDKLNIITKNLREIPGKREVLERKEQVALKGLKCYRNILDQAFKHLKELEESVPVLEKEFEEQKKKVMEALEEADLATKDYNEAKEEFENSGKK</sequence>
<evidence type="ECO:0000313" key="3">
    <source>
        <dbReference type="EMBL" id="EGT49460.1"/>
    </source>
</evidence>
<keyword evidence="1" id="KW-0175">Coiled coil</keyword>
<accession>G0MCP3</accession>
<feature type="compositionally biased region" description="Polar residues" evidence="2">
    <location>
        <begin position="45"/>
        <end position="57"/>
    </location>
</feature>
<dbReference type="HOGENOM" id="CLU_590845_0_0_1"/>
<dbReference type="Proteomes" id="UP000008068">
    <property type="component" value="Unassembled WGS sequence"/>
</dbReference>